<evidence type="ECO:0000313" key="2">
    <source>
        <dbReference type="EMBL" id="TKA77967.1"/>
    </source>
</evidence>
<dbReference type="AlphaFoldDB" id="A0A4U0XNM8"/>
<protein>
    <submittedName>
        <fullName evidence="2">Uncharacterized protein</fullName>
    </submittedName>
</protein>
<feature type="region of interest" description="Disordered" evidence="1">
    <location>
        <begin position="1"/>
        <end position="59"/>
    </location>
</feature>
<reference evidence="2 3" key="1">
    <citation type="submission" date="2017-03" db="EMBL/GenBank/DDBJ databases">
        <title>Genomes of endolithic fungi from Antarctica.</title>
        <authorList>
            <person name="Coleine C."/>
            <person name="Masonjones S."/>
            <person name="Stajich J.E."/>
        </authorList>
    </citation>
    <scope>NUCLEOTIDE SEQUENCE [LARGE SCALE GENOMIC DNA]</scope>
    <source>
        <strain evidence="2 3">CCFEE 5184</strain>
    </source>
</reference>
<evidence type="ECO:0000256" key="1">
    <source>
        <dbReference type="SAM" id="MobiDB-lite"/>
    </source>
</evidence>
<dbReference type="EMBL" id="NAJQ01000124">
    <property type="protein sequence ID" value="TKA77967.1"/>
    <property type="molecule type" value="Genomic_DNA"/>
</dbReference>
<name>A0A4U0XNM8_9PEZI</name>
<accession>A0A4U0XNM8</accession>
<comment type="caution">
    <text evidence="2">The sequence shown here is derived from an EMBL/GenBank/DDBJ whole genome shotgun (WGS) entry which is preliminary data.</text>
</comment>
<feature type="compositionally biased region" description="Basic residues" evidence="1">
    <location>
        <begin position="15"/>
        <end position="26"/>
    </location>
</feature>
<proteinExistence type="predicted"/>
<gene>
    <name evidence="2" type="ORF">B0A55_05807</name>
</gene>
<feature type="compositionally biased region" description="Low complexity" evidence="1">
    <location>
        <begin position="50"/>
        <end position="59"/>
    </location>
</feature>
<feature type="compositionally biased region" description="Basic and acidic residues" evidence="1">
    <location>
        <begin position="27"/>
        <end position="38"/>
    </location>
</feature>
<sequence>MAAAKEKVNGQPPKASKKALKARSKNSGKDKAMRKECRTVGFKQPKVQNAAAAPASRPVASGSHGALIAQFKRNPFPAVSAFIHPLVYSVRAGDDPPMPRVKLTAMEIESVRHRNRAKAKAEDDECLWHACAWMDYGKTFVGRSQIPRSQKLPTPGPDPYQRRRELLVVDVTDIKRFPLDWTCRIYVVEHLLSGGEAEM</sequence>
<evidence type="ECO:0000313" key="3">
    <source>
        <dbReference type="Proteomes" id="UP000309340"/>
    </source>
</evidence>
<keyword evidence="3" id="KW-1185">Reference proteome</keyword>
<dbReference type="Proteomes" id="UP000309340">
    <property type="component" value="Unassembled WGS sequence"/>
</dbReference>
<organism evidence="2 3">
    <name type="scientific">Friedmanniomyces simplex</name>
    <dbReference type="NCBI Taxonomy" id="329884"/>
    <lineage>
        <taxon>Eukaryota</taxon>
        <taxon>Fungi</taxon>
        <taxon>Dikarya</taxon>
        <taxon>Ascomycota</taxon>
        <taxon>Pezizomycotina</taxon>
        <taxon>Dothideomycetes</taxon>
        <taxon>Dothideomycetidae</taxon>
        <taxon>Mycosphaerellales</taxon>
        <taxon>Teratosphaeriaceae</taxon>
        <taxon>Friedmanniomyces</taxon>
    </lineage>
</organism>